<dbReference type="RefSeq" id="WP_377871823.1">
    <property type="nucleotide sequence ID" value="NZ_JBHMAY010000034.1"/>
</dbReference>
<evidence type="ECO:0000313" key="1">
    <source>
        <dbReference type="EMBL" id="MFC3515655.1"/>
    </source>
</evidence>
<dbReference type="EMBL" id="JBHRWI010000052">
    <property type="protein sequence ID" value="MFC3515655.1"/>
    <property type="molecule type" value="Genomic_DNA"/>
</dbReference>
<reference evidence="2" key="1">
    <citation type="journal article" date="2019" name="Int. J. Syst. Evol. Microbiol.">
        <title>The Global Catalogue of Microorganisms (GCM) 10K type strain sequencing project: providing services to taxonomists for standard genome sequencing and annotation.</title>
        <authorList>
            <consortium name="The Broad Institute Genomics Platform"/>
            <consortium name="The Broad Institute Genome Sequencing Center for Infectious Disease"/>
            <person name="Wu L."/>
            <person name="Ma J."/>
        </authorList>
    </citation>
    <scope>NUCLEOTIDE SEQUENCE [LARGE SCALE GENOMIC DNA]</scope>
    <source>
        <strain evidence="2">CGMCC 4.7682</strain>
    </source>
</reference>
<accession>A0ABV7QQT7</accession>
<sequence>MAEPFDAKAYEDSVVKPLKGRLRQGLPDDLLERYAIDLAMSDQEVAQRLREVRSKWNKGLGGVGFARQVYQELRKADDQLQREHGTGLTRIEWWRTYAASRARRRTGRVEDFAEDLRSNFGELGLIEQKQLDAMASAAAASLSPGEVGEALTKAHIRRCVPPELPVTSGLVDATYRSLRDHLLNAEKHGVVDLVSGEPAPFRLLDPKAAPDLSVSAVTRAAERENKRAGNEGARQALAILSSAAKNGVDLRQLALFHVLDDLRRQHGLRVPPRTLLKPLLQAKLEADEAKLLVFGVLNESAHTPAGSLASVRALLAQGRLNTAQRTLAAIPGADDAAAAAELVDRQLVKVRDLVAASRLASRERDEAGAADRLREALALSSDDDQLHAELRQIPPVPVLEVSAQEEGITVRVSWRPAPSHDEATRYHVVRKEGRIPSDAADGIVIATSTASTVCVDSEAPASTPLGYAVFAAVESGAWSRPTGVTAEAVPGVAEVRLDFTDGVVEGQWTVHPDAVDVAVRRDDGTEIRTIDRTRFRDQPAGDDSEQTYTFVARYRRADGSAASSKPVRARVGATRRPLPVRALKLNAIEDDRGPRIELCWKVQPDAEIVVRRAVSPCPWDFGEVVPASELDGYGEQVLGSMAEAGGWHTLTASAPPGKFHYVPFTLGPDGAIRGHSETLGTASPVTGLRCQRFGDDVLLAWEWPGQAGVAEVCWQTEQESGQRDLTRQQYHADGGCRIRCGQGRVLVGVRAKVLAEGGECVSREVGLTIPGNPLTVSYSVAFSRRPMLGGGTVRIRLTADQEVPRCAVVVVALQGPVMPRRPADGLELLRGERNLRPGDPVELTAELPRLRKPYWVRCFVETDGVRLVDPSTKQMKVS</sequence>
<gene>
    <name evidence="1" type="ORF">ACFORO_36225</name>
</gene>
<dbReference type="Proteomes" id="UP001595764">
    <property type="component" value="Unassembled WGS sequence"/>
</dbReference>
<keyword evidence="2" id="KW-1185">Reference proteome</keyword>
<organism evidence="1 2">
    <name type="scientific">Amycolatopsis halotolerans</name>
    <dbReference type="NCBI Taxonomy" id="330083"/>
    <lineage>
        <taxon>Bacteria</taxon>
        <taxon>Bacillati</taxon>
        <taxon>Actinomycetota</taxon>
        <taxon>Actinomycetes</taxon>
        <taxon>Pseudonocardiales</taxon>
        <taxon>Pseudonocardiaceae</taxon>
        <taxon>Amycolatopsis</taxon>
    </lineage>
</organism>
<evidence type="ECO:0008006" key="3">
    <source>
        <dbReference type="Google" id="ProtNLM"/>
    </source>
</evidence>
<name>A0ABV7QQT7_9PSEU</name>
<proteinExistence type="predicted"/>
<protein>
    <recommendedName>
        <fullName evidence="3">Fibronectin type-III domain-containing protein</fullName>
    </recommendedName>
</protein>
<comment type="caution">
    <text evidence="1">The sequence shown here is derived from an EMBL/GenBank/DDBJ whole genome shotgun (WGS) entry which is preliminary data.</text>
</comment>
<evidence type="ECO:0000313" key="2">
    <source>
        <dbReference type="Proteomes" id="UP001595764"/>
    </source>
</evidence>